<dbReference type="Proteomes" id="UP000685013">
    <property type="component" value="Chromosome 20"/>
</dbReference>
<name>A0AAV6LTE0_9ROSI</name>
<dbReference type="EMBL" id="JAGKQH010000020">
    <property type="protein sequence ID" value="KAG6570438.1"/>
    <property type="molecule type" value="Genomic_DNA"/>
</dbReference>
<reference evidence="1 2" key="1">
    <citation type="journal article" date="2021" name="Hortic Res">
        <title>The domestication of Cucurbita argyrosperma as revealed by the genome of its wild relative.</title>
        <authorList>
            <person name="Barrera-Redondo J."/>
            <person name="Sanchez-de la Vega G."/>
            <person name="Aguirre-Liguori J.A."/>
            <person name="Castellanos-Morales G."/>
            <person name="Gutierrez-Guerrero Y.T."/>
            <person name="Aguirre-Dugua X."/>
            <person name="Aguirre-Planter E."/>
            <person name="Tenaillon M.I."/>
            <person name="Lira-Saade R."/>
            <person name="Eguiarte L.E."/>
        </authorList>
    </citation>
    <scope>NUCLEOTIDE SEQUENCE [LARGE SCALE GENOMIC DNA]</scope>
    <source>
        <strain evidence="1">JBR-2021</strain>
    </source>
</reference>
<keyword evidence="2" id="KW-1185">Reference proteome</keyword>
<evidence type="ECO:0000313" key="1">
    <source>
        <dbReference type="EMBL" id="KAG6570438.1"/>
    </source>
</evidence>
<comment type="caution">
    <text evidence="1">The sequence shown here is derived from an EMBL/GenBank/DDBJ whole genome shotgun (WGS) entry which is preliminary data.</text>
</comment>
<organism evidence="1 2">
    <name type="scientific">Cucurbita argyrosperma subsp. sororia</name>
    <dbReference type="NCBI Taxonomy" id="37648"/>
    <lineage>
        <taxon>Eukaryota</taxon>
        <taxon>Viridiplantae</taxon>
        <taxon>Streptophyta</taxon>
        <taxon>Embryophyta</taxon>
        <taxon>Tracheophyta</taxon>
        <taxon>Spermatophyta</taxon>
        <taxon>Magnoliopsida</taxon>
        <taxon>eudicotyledons</taxon>
        <taxon>Gunneridae</taxon>
        <taxon>Pentapetalae</taxon>
        <taxon>rosids</taxon>
        <taxon>fabids</taxon>
        <taxon>Cucurbitales</taxon>
        <taxon>Cucurbitaceae</taxon>
        <taxon>Cucurbiteae</taxon>
        <taxon>Cucurbita</taxon>
    </lineage>
</organism>
<feature type="non-terminal residue" evidence="1">
    <location>
        <position position="1"/>
    </location>
</feature>
<proteinExistence type="predicted"/>
<accession>A0AAV6LTE0</accession>
<evidence type="ECO:0000313" key="2">
    <source>
        <dbReference type="Proteomes" id="UP000685013"/>
    </source>
</evidence>
<gene>
    <name evidence="1" type="ORF">SDJN03_29353</name>
</gene>
<dbReference type="AlphaFoldDB" id="A0AAV6LTE0"/>
<sequence>MFKTHSGRCNSARLQYCPSSPANGAVAAAEKSRKQLPMATSTSHALQLCLEKLTVVSITNWSTDAIKTALLLGLSTVEIGGSAYSGKRGTLSPFSGPWITPQSLAPLNSCWVHFNADPSCPDEVWKNMDTTVFAKPGLLAEVYIEGFVLLTEITL</sequence>
<protein>
    <submittedName>
        <fullName evidence="1">Uncharacterized protein</fullName>
    </submittedName>
</protein>